<dbReference type="PROSITE" id="PS50043">
    <property type="entry name" value="HTH_LUXR_2"/>
    <property type="match status" value="1"/>
</dbReference>
<dbReference type="InterPro" id="IPR058852">
    <property type="entry name" value="HTH_77"/>
</dbReference>
<dbReference type="OrthoDB" id="9812579at2"/>
<feature type="compositionally biased region" description="Polar residues" evidence="1">
    <location>
        <begin position="697"/>
        <end position="709"/>
    </location>
</feature>
<dbReference type="InterPro" id="IPR000792">
    <property type="entry name" value="Tscrpt_reg_LuxR_C"/>
</dbReference>
<dbReference type="PANTHER" id="PTHR47691:SF3">
    <property type="entry name" value="HTH-TYPE TRANSCRIPTIONAL REGULATOR RV0890C-RELATED"/>
    <property type="match status" value="1"/>
</dbReference>
<dbReference type="Pfam" id="PF13401">
    <property type="entry name" value="AAA_22"/>
    <property type="match status" value="1"/>
</dbReference>
<dbReference type="InterPro" id="IPR011990">
    <property type="entry name" value="TPR-like_helical_dom_sf"/>
</dbReference>
<evidence type="ECO:0000259" key="2">
    <source>
        <dbReference type="PROSITE" id="PS50043"/>
    </source>
</evidence>
<dbReference type="PANTHER" id="PTHR47691">
    <property type="entry name" value="REGULATOR-RELATED"/>
    <property type="match status" value="1"/>
</dbReference>
<keyword evidence="4" id="KW-1185">Reference proteome</keyword>
<dbReference type="Gene3D" id="1.25.40.10">
    <property type="entry name" value="Tetratricopeptide repeat domain"/>
    <property type="match status" value="1"/>
</dbReference>
<dbReference type="InterPro" id="IPR016032">
    <property type="entry name" value="Sig_transdc_resp-reg_C-effctor"/>
</dbReference>
<feature type="domain" description="HTH luxR-type" evidence="2">
    <location>
        <begin position="703"/>
        <end position="768"/>
    </location>
</feature>
<dbReference type="InterPro" id="IPR036388">
    <property type="entry name" value="WH-like_DNA-bd_sf"/>
</dbReference>
<sequence length="773" mass="85106">MWADTDDRDERQYQTSRVCLRSELTTYVGRQQEGVEVRRLLGLARLVTLTGPGGVGKTRLAQHSATTVSRAFADGVLEVALSEVRDARLLTGLIAHRLGLHDRSHQPALDTVAGYLREKQLLLVLDNCEHLIEDCAELVSTLLRHCPHLVVLSTGRRSLGVAGEHVHTVPPLTVPPEHTTTVRELAASDAVQLFVERACSVLPSFRLTDDNGPDVASVCRRVDGLPLGIELAAARIRALSPQQIAQRLEDRFSLLTTAARTRPERQRTLRATADWSFALCTEAERAVWSRCSVFAGSFDLAAAEYVCAGHGVRGEEVLAAVDSLIDMSVLLREDGTTTVRYRMLETLRDYGHERLVAQNADTEIARRHRDYYAQLAEDADAGWFGPRQLEWMDRLRAEQANLRVALTWSLGEPGEATMALRMATHLSEYLVMSGAPREARDWIDRAPAAVPEDEPGRALALSTSALCALFHSDLPLAHARLNEAGKLDDAEAHVHLSYVRSFAAMLNTEPAVELAAEAVRAFAERGETRRQMHPLFILGVSVAYRGDLDTARALLHRMLSMCEDAGDSHYRSMALFGIGVVEVWFGDADIAEKAMSEALRIDLRTGDRLSAAYRVDGLAWVASRQGRHTRAAQLFGAAATMWDRCGATPDVAVSIPHRGFRDTTRDALGVDRFERAFTEGRSMPPADAAPGCGEDGTTMSSQPGHSPSPLTHREAEVADLVAAGMTNREIARRLVIAPRTADTHVQHILTKLDFSNRTQLTAWVIERRAVHEN</sequence>
<dbReference type="PRINTS" id="PR00364">
    <property type="entry name" value="DISEASERSIST"/>
</dbReference>
<dbReference type="SUPFAM" id="SSF52540">
    <property type="entry name" value="P-loop containing nucleoside triphosphate hydrolases"/>
    <property type="match status" value="1"/>
</dbReference>
<dbReference type="SUPFAM" id="SSF48452">
    <property type="entry name" value="TPR-like"/>
    <property type="match status" value="1"/>
</dbReference>
<feature type="region of interest" description="Disordered" evidence="1">
    <location>
        <begin position="681"/>
        <end position="711"/>
    </location>
</feature>
<dbReference type="SMART" id="SM00421">
    <property type="entry name" value="HTH_LUXR"/>
    <property type="match status" value="1"/>
</dbReference>
<dbReference type="SUPFAM" id="SSF46894">
    <property type="entry name" value="C-terminal effector domain of the bipartite response regulators"/>
    <property type="match status" value="1"/>
</dbReference>
<dbReference type="EMBL" id="VFML01000001">
    <property type="protein sequence ID" value="TQJ02718.1"/>
    <property type="molecule type" value="Genomic_DNA"/>
</dbReference>
<evidence type="ECO:0000256" key="1">
    <source>
        <dbReference type="SAM" id="MobiDB-lite"/>
    </source>
</evidence>
<dbReference type="AlphaFoldDB" id="A0A542DHZ9"/>
<dbReference type="Pfam" id="PF00196">
    <property type="entry name" value="GerE"/>
    <property type="match status" value="1"/>
</dbReference>
<comment type="caution">
    <text evidence="3">The sequence shown here is derived from an EMBL/GenBank/DDBJ whole genome shotgun (WGS) entry which is preliminary data.</text>
</comment>
<dbReference type="Gene3D" id="3.40.50.300">
    <property type="entry name" value="P-loop containing nucleotide triphosphate hydrolases"/>
    <property type="match status" value="1"/>
</dbReference>
<dbReference type="PRINTS" id="PR00038">
    <property type="entry name" value="HTHLUXR"/>
</dbReference>
<dbReference type="RefSeq" id="WP_141997926.1">
    <property type="nucleotide sequence ID" value="NZ_VFML01000001.1"/>
</dbReference>
<dbReference type="Pfam" id="PF25872">
    <property type="entry name" value="HTH_77"/>
    <property type="match status" value="1"/>
</dbReference>
<evidence type="ECO:0000313" key="4">
    <source>
        <dbReference type="Proteomes" id="UP000320876"/>
    </source>
</evidence>
<dbReference type="InterPro" id="IPR049945">
    <property type="entry name" value="AAA_22"/>
</dbReference>
<protein>
    <submittedName>
        <fullName evidence="3">Putative ATPase</fullName>
    </submittedName>
</protein>
<dbReference type="GO" id="GO:0016887">
    <property type="term" value="F:ATP hydrolysis activity"/>
    <property type="evidence" value="ECO:0007669"/>
    <property type="project" value="InterPro"/>
</dbReference>
<proteinExistence type="predicted"/>
<dbReference type="GO" id="GO:0003677">
    <property type="term" value="F:DNA binding"/>
    <property type="evidence" value="ECO:0007669"/>
    <property type="project" value="InterPro"/>
</dbReference>
<dbReference type="InterPro" id="IPR027417">
    <property type="entry name" value="P-loop_NTPase"/>
</dbReference>
<dbReference type="Proteomes" id="UP000320876">
    <property type="component" value="Unassembled WGS sequence"/>
</dbReference>
<reference evidence="3 4" key="1">
    <citation type="submission" date="2019-06" db="EMBL/GenBank/DDBJ databases">
        <title>Sequencing the genomes of 1000 actinobacteria strains.</title>
        <authorList>
            <person name="Klenk H.-P."/>
        </authorList>
    </citation>
    <scope>NUCLEOTIDE SEQUENCE [LARGE SCALE GENOMIC DNA]</scope>
    <source>
        <strain evidence="3 4">DSM 45679</strain>
    </source>
</reference>
<evidence type="ECO:0000313" key="3">
    <source>
        <dbReference type="EMBL" id="TQJ02718.1"/>
    </source>
</evidence>
<organism evidence="3 4">
    <name type="scientific">Amycolatopsis cihanbeyliensis</name>
    <dbReference type="NCBI Taxonomy" id="1128664"/>
    <lineage>
        <taxon>Bacteria</taxon>
        <taxon>Bacillati</taxon>
        <taxon>Actinomycetota</taxon>
        <taxon>Actinomycetes</taxon>
        <taxon>Pseudonocardiales</taxon>
        <taxon>Pseudonocardiaceae</taxon>
        <taxon>Amycolatopsis</taxon>
    </lineage>
</organism>
<dbReference type="CDD" id="cd06170">
    <property type="entry name" value="LuxR_C_like"/>
    <property type="match status" value="1"/>
</dbReference>
<dbReference type="GO" id="GO:0006355">
    <property type="term" value="P:regulation of DNA-templated transcription"/>
    <property type="evidence" value="ECO:0007669"/>
    <property type="project" value="InterPro"/>
</dbReference>
<gene>
    <name evidence="3" type="ORF">FB471_2459</name>
</gene>
<name>A0A542DHZ9_AMYCI</name>
<dbReference type="Gene3D" id="1.10.10.10">
    <property type="entry name" value="Winged helix-like DNA-binding domain superfamily/Winged helix DNA-binding domain"/>
    <property type="match status" value="1"/>
</dbReference>
<accession>A0A542DHZ9</accession>